<name>A0A1C5J5V7_9ACTN</name>
<reference evidence="3" key="1">
    <citation type="submission" date="2016-06" db="EMBL/GenBank/DDBJ databases">
        <authorList>
            <person name="Varghese N."/>
            <person name="Submissions Spin"/>
        </authorList>
    </citation>
    <scope>NUCLEOTIDE SEQUENCE [LARGE SCALE GENOMIC DNA]</scope>
    <source>
        <strain evidence="3">DSM 45647</strain>
    </source>
</reference>
<keyword evidence="1" id="KW-0812">Transmembrane</keyword>
<accession>A0A1C5J5V7</accession>
<keyword evidence="3" id="KW-1185">Reference proteome</keyword>
<feature type="transmembrane region" description="Helical" evidence="1">
    <location>
        <begin position="24"/>
        <end position="45"/>
    </location>
</feature>
<organism evidence="2 3">
    <name type="scientific">Micromonospora humi</name>
    <dbReference type="NCBI Taxonomy" id="745366"/>
    <lineage>
        <taxon>Bacteria</taxon>
        <taxon>Bacillati</taxon>
        <taxon>Actinomycetota</taxon>
        <taxon>Actinomycetes</taxon>
        <taxon>Micromonosporales</taxon>
        <taxon>Micromonosporaceae</taxon>
        <taxon>Micromonospora</taxon>
    </lineage>
</organism>
<evidence type="ECO:0000313" key="3">
    <source>
        <dbReference type="Proteomes" id="UP000199360"/>
    </source>
</evidence>
<protein>
    <recommendedName>
        <fullName evidence="4">PH domain-containing protein</fullName>
    </recommendedName>
</protein>
<dbReference type="EMBL" id="FMDM01000009">
    <property type="protein sequence ID" value="SCG65962.1"/>
    <property type="molecule type" value="Genomic_DNA"/>
</dbReference>
<dbReference type="AlphaFoldDB" id="A0A1C5J5V7"/>
<evidence type="ECO:0000313" key="2">
    <source>
        <dbReference type="EMBL" id="SCG65962.1"/>
    </source>
</evidence>
<evidence type="ECO:0000256" key="1">
    <source>
        <dbReference type="SAM" id="Phobius"/>
    </source>
</evidence>
<keyword evidence="1" id="KW-0472">Membrane</keyword>
<sequence>MAGVLVATGNAAAMGYAPNVARALFLPLLLLTLAALVLSVISLGSRPAALVVLPQTPGFATPVPARLPLLTLGLLGSASATVGAYLRSTEAGIGTTFDAVVGALWVGVIALLVAAAWRGHDVLLSPTGVRTIGLLGSRRVPWEAGPGLVVPRDVERAPRLRLTIATPALARRRGLVGRATVPVNSVDPRFLAAAVGHYVTHPQHRAAIGTADEYRRLLTELRGATG</sequence>
<dbReference type="STRING" id="745366.GA0070213_10963"/>
<feature type="transmembrane region" description="Helical" evidence="1">
    <location>
        <begin position="65"/>
        <end position="85"/>
    </location>
</feature>
<keyword evidence="1" id="KW-1133">Transmembrane helix</keyword>
<gene>
    <name evidence="2" type="ORF">GA0070213_10963</name>
</gene>
<dbReference type="Proteomes" id="UP000199360">
    <property type="component" value="Unassembled WGS sequence"/>
</dbReference>
<feature type="transmembrane region" description="Helical" evidence="1">
    <location>
        <begin position="97"/>
        <end position="117"/>
    </location>
</feature>
<proteinExistence type="predicted"/>
<evidence type="ECO:0008006" key="4">
    <source>
        <dbReference type="Google" id="ProtNLM"/>
    </source>
</evidence>